<proteinExistence type="predicted"/>
<dbReference type="SUPFAM" id="SSF47413">
    <property type="entry name" value="lambda repressor-like DNA-binding domains"/>
    <property type="match status" value="1"/>
</dbReference>
<accession>A0ABU3F566</accession>
<organism evidence="2 3">
    <name type="scientific">Enterococcus hulanensis</name>
    <dbReference type="NCBI Taxonomy" id="2559929"/>
    <lineage>
        <taxon>Bacteria</taxon>
        <taxon>Bacillati</taxon>
        <taxon>Bacillota</taxon>
        <taxon>Bacilli</taxon>
        <taxon>Lactobacillales</taxon>
        <taxon>Enterococcaceae</taxon>
        <taxon>Enterococcus</taxon>
    </lineage>
</organism>
<dbReference type="EMBL" id="JARPYI010000018">
    <property type="protein sequence ID" value="MDT2602284.1"/>
    <property type="molecule type" value="Genomic_DNA"/>
</dbReference>
<keyword evidence="3" id="KW-1185">Reference proteome</keyword>
<dbReference type="RefSeq" id="WP_221675871.1">
    <property type="nucleotide sequence ID" value="NZ_JARPYE010000004.1"/>
</dbReference>
<comment type="caution">
    <text evidence="2">The sequence shown here is derived from an EMBL/GenBank/DDBJ whole genome shotgun (WGS) entry which is preliminary data.</text>
</comment>
<dbReference type="PROSITE" id="PS50943">
    <property type="entry name" value="HTH_CROC1"/>
    <property type="match status" value="1"/>
</dbReference>
<dbReference type="SMART" id="SM00530">
    <property type="entry name" value="HTH_XRE"/>
    <property type="match status" value="1"/>
</dbReference>
<protein>
    <submittedName>
        <fullName evidence="2">Helix-turn-helix transcriptional regulator</fullName>
    </submittedName>
</protein>
<dbReference type="InterPro" id="IPR001387">
    <property type="entry name" value="Cro/C1-type_HTH"/>
</dbReference>
<sequence length="76" mass="8769">MSIEEAILLDTLRCRLNFLRTKNDYTKKDVADKLNLPLDQYETYEAGESLPSILELIDIADLYLITLDYLVGKTEN</sequence>
<evidence type="ECO:0000313" key="3">
    <source>
        <dbReference type="Proteomes" id="UP001252875"/>
    </source>
</evidence>
<evidence type="ECO:0000259" key="1">
    <source>
        <dbReference type="PROSITE" id="PS50943"/>
    </source>
</evidence>
<dbReference type="InterPro" id="IPR010982">
    <property type="entry name" value="Lambda_DNA-bd_dom_sf"/>
</dbReference>
<feature type="domain" description="HTH cro/C1-type" evidence="1">
    <location>
        <begin position="16"/>
        <end position="70"/>
    </location>
</feature>
<reference evidence="2 3" key="1">
    <citation type="submission" date="2023-03" db="EMBL/GenBank/DDBJ databases">
        <authorList>
            <person name="Shen W."/>
            <person name="Cai J."/>
        </authorList>
    </citation>
    <scope>NUCLEOTIDE SEQUENCE [LARGE SCALE GENOMIC DNA]</scope>
    <source>
        <strain evidence="2 3">D6-4</strain>
    </source>
</reference>
<dbReference type="Proteomes" id="UP001252875">
    <property type="component" value="Unassembled WGS sequence"/>
</dbReference>
<dbReference type="CDD" id="cd00093">
    <property type="entry name" value="HTH_XRE"/>
    <property type="match status" value="1"/>
</dbReference>
<evidence type="ECO:0000313" key="2">
    <source>
        <dbReference type="EMBL" id="MDT2602284.1"/>
    </source>
</evidence>
<dbReference type="Gene3D" id="1.10.260.40">
    <property type="entry name" value="lambda repressor-like DNA-binding domains"/>
    <property type="match status" value="1"/>
</dbReference>
<dbReference type="Pfam" id="PF01381">
    <property type="entry name" value="HTH_3"/>
    <property type="match status" value="1"/>
</dbReference>
<name>A0ABU3F566_9ENTE</name>
<gene>
    <name evidence="2" type="ORF">P7D85_21200</name>
</gene>